<feature type="transmembrane region" description="Helical" evidence="12">
    <location>
        <begin position="32"/>
        <end position="49"/>
    </location>
</feature>
<feature type="transmembrane region" description="Helical" evidence="12">
    <location>
        <begin position="226"/>
        <end position="246"/>
    </location>
</feature>
<dbReference type="Gene3D" id="1.20.1250.20">
    <property type="entry name" value="MFS general substrate transporter like domains"/>
    <property type="match status" value="2"/>
</dbReference>
<feature type="transmembrane region" description="Helical" evidence="12">
    <location>
        <begin position="402"/>
        <end position="422"/>
    </location>
</feature>
<sequence>MDSLAYWPNISLSTNISIPYIGKMELSGMDTSIYGSFIILIVLAIWFHYQASKSTTQTLPAQDPHFRKFQMSFFLVYFIVLFTDWLQGPYLYKLYSQYGFESKQIAALYIAGFGSSLLLGTFTGPLADRFGRKKMAIGFCVMFSCCCFSKLSHNFYILIIGRMFGGISRSILFSTFEAWYVHEHTENHNFQGEWVSLTFSKVTFFNGILAINAGVISNVFVETFGFGPIAPFMIAIPFLFTAGLVISQTWGENYGNTKSDISQSFCEGLYKIFSDDKIFYLGVVQSLFEGNMYLFVYQWTPILSPSKPPLGIVFSCFMLCMMIGSSIYSILHAAKYSAGQLLLLSQVLGTISMWICMFSTSNDHIYISFLAFLILEVAIGIYFPAIGYLRTHIIPEELRANIMSWFRVPLNILACGGLIFLHNTYLVGSYHAIFTICTLILSIALLSNIRFNKLYKRKLNVLDDNSMFTNVKEETT</sequence>
<dbReference type="GO" id="GO:0015098">
    <property type="term" value="F:molybdate ion transmembrane transporter activity"/>
    <property type="evidence" value="ECO:0007669"/>
    <property type="project" value="InterPro"/>
</dbReference>
<evidence type="ECO:0000256" key="11">
    <source>
        <dbReference type="ARBA" id="ARBA00032555"/>
    </source>
</evidence>
<evidence type="ECO:0000256" key="12">
    <source>
        <dbReference type="SAM" id="Phobius"/>
    </source>
</evidence>
<dbReference type="InterPro" id="IPR036259">
    <property type="entry name" value="MFS_trans_sf"/>
</dbReference>
<gene>
    <name evidence="13" type="ORF">MNOR_LOCUS24499</name>
</gene>
<dbReference type="AlphaFoldDB" id="A0AAV2RK59"/>
<feature type="transmembrane region" description="Helical" evidence="12">
    <location>
        <begin position="202"/>
        <end position="220"/>
    </location>
</feature>
<accession>A0AAV2RK59</accession>
<organism evidence="13 14">
    <name type="scientific">Meganyctiphanes norvegica</name>
    <name type="common">Northern krill</name>
    <name type="synonym">Thysanopoda norvegica</name>
    <dbReference type="NCBI Taxonomy" id="48144"/>
    <lineage>
        <taxon>Eukaryota</taxon>
        <taxon>Metazoa</taxon>
        <taxon>Ecdysozoa</taxon>
        <taxon>Arthropoda</taxon>
        <taxon>Crustacea</taxon>
        <taxon>Multicrustacea</taxon>
        <taxon>Malacostraca</taxon>
        <taxon>Eumalacostraca</taxon>
        <taxon>Eucarida</taxon>
        <taxon>Euphausiacea</taxon>
        <taxon>Euphausiidae</taxon>
        <taxon>Meganyctiphanes</taxon>
    </lineage>
</organism>
<keyword evidence="4" id="KW-0813">Transport</keyword>
<feature type="transmembrane region" description="Helical" evidence="12">
    <location>
        <begin position="278"/>
        <end position="300"/>
    </location>
</feature>
<evidence type="ECO:0000256" key="4">
    <source>
        <dbReference type="ARBA" id="ARBA00022448"/>
    </source>
</evidence>
<keyword evidence="14" id="KW-1185">Reference proteome</keyword>
<dbReference type="Pfam" id="PF05631">
    <property type="entry name" value="MFS_5"/>
    <property type="match status" value="1"/>
</dbReference>
<dbReference type="InterPro" id="IPR008509">
    <property type="entry name" value="MOT2/MFSD5"/>
</dbReference>
<evidence type="ECO:0000256" key="3">
    <source>
        <dbReference type="ARBA" id="ARBA00021242"/>
    </source>
</evidence>
<keyword evidence="5" id="KW-1003">Cell membrane</keyword>
<dbReference type="EMBL" id="CAXKWB010022554">
    <property type="protein sequence ID" value="CAL4124423.1"/>
    <property type="molecule type" value="Genomic_DNA"/>
</dbReference>
<dbReference type="PANTHER" id="PTHR23516:SF1">
    <property type="entry name" value="MOLYBDATE-ANION TRANSPORTER"/>
    <property type="match status" value="1"/>
</dbReference>
<feature type="transmembrane region" description="Helical" evidence="12">
    <location>
        <begin position="69"/>
        <end position="86"/>
    </location>
</feature>
<evidence type="ECO:0000256" key="2">
    <source>
        <dbReference type="ARBA" id="ARBA00004651"/>
    </source>
</evidence>
<evidence type="ECO:0000256" key="6">
    <source>
        <dbReference type="ARBA" id="ARBA00022692"/>
    </source>
</evidence>
<evidence type="ECO:0000256" key="8">
    <source>
        <dbReference type="ARBA" id="ARBA00023065"/>
    </source>
</evidence>
<protein>
    <recommendedName>
        <fullName evidence="3">Molybdate-anion transporter</fullName>
    </recommendedName>
    <alternativeName>
        <fullName evidence="10">Major facilitator superfamily domain-containing protein 5</fullName>
    </alternativeName>
    <alternativeName>
        <fullName evidence="11">Molybdate transporter 2 homolog</fullName>
    </alternativeName>
</protein>
<evidence type="ECO:0000313" key="14">
    <source>
        <dbReference type="Proteomes" id="UP001497623"/>
    </source>
</evidence>
<feature type="transmembrane region" description="Helical" evidence="12">
    <location>
        <begin position="341"/>
        <end position="360"/>
    </location>
</feature>
<reference evidence="13 14" key="1">
    <citation type="submission" date="2024-05" db="EMBL/GenBank/DDBJ databases">
        <authorList>
            <person name="Wallberg A."/>
        </authorList>
    </citation>
    <scope>NUCLEOTIDE SEQUENCE [LARGE SCALE GENOMIC DNA]</scope>
</reference>
<dbReference type="GO" id="GO:0006811">
    <property type="term" value="P:monoatomic ion transport"/>
    <property type="evidence" value="ECO:0007669"/>
    <property type="project" value="UniProtKB-KW"/>
</dbReference>
<comment type="caution">
    <text evidence="13">The sequence shown here is derived from an EMBL/GenBank/DDBJ whole genome shotgun (WGS) entry which is preliminary data.</text>
</comment>
<evidence type="ECO:0000313" key="13">
    <source>
        <dbReference type="EMBL" id="CAL4124423.1"/>
    </source>
</evidence>
<evidence type="ECO:0000256" key="10">
    <source>
        <dbReference type="ARBA" id="ARBA00030646"/>
    </source>
</evidence>
<feature type="transmembrane region" description="Helical" evidence="12">
    <location>
        <begin position="366"/>
        <end position="390"/>
    </location>
</feature>
<dbReference type="GO" id="GO:0005886">
    <property type="term" value="C:plasma membrane"/>
    <property type="evidence" value="ECO:0007669"/>
    <property type="project" value="UniProtKB-SubCell"/>
</dbReference>
<keyword evidence="9 12" id="KW-0472">Membrane</keyword>
<evidence type="ECO:0000256" key="9">
    <source>
        <dbReference type="ARBA" id="ARBA00023136"/>
    </source>
</evidence>
<comment type="function">
    <text evidence="1">Mediates high-affinity intracellular uptake of the rare oligo-element molybdenum.</text>
</comment>
<dbReference type="SUPFAM" id="SSF103473">
    <property type="entry name" value="MFS general substrate transporter"/>
    <property type="match status" value="1"/>
</dbReference>
<feature type="transmembrane region" description="Helical" evidence="12">
    <location>
        <begin position="312"/>
        <end position="334"/>
    </location>
</feature>
<dbReference type="Proteomes" id="UP001497623">
    <property type="component" value="Unassembled WGS sequence"/>
</dbReference>
<evidence type="ECO:0000256" key="1">
    <source>
        <dbReference type="ARBA" id="ARBA00003019"/>
    </source>
</evidence>
<evidence type="ECO:0000256" key="7">
    <source>
        <dbReference type="ARBA" id="ARBA00022989"/>
    </source>
</evidence>
<keyword evidence="6 12" id="KW-0812">Transmembrane</keyword>
<feature type="transmembrane region" description="Helical" evidence="12">
    <location>
        <begin position="428"/>
        <end position="449"/>
    </location>
</feature>
<evidence type="ECO:0000256" key="5">
    <source>
        <dbReference type="ARBA" id="ARBA00022475"/>
    </source>
</evidence>
<dbReference type="CDD" id="cd17487">
    <property type="entry name" value="MFS_MFSD5_like"/>
    <property type="match status" value="1"/>
</dbReference>
<feature type="transmembrane region" description="Helical" evidence="12">
    <location>
        <begin position="106"/>
        <end position="123"/>
    </location>
</feature>
<proteinExistence type="predicted"/>
<feature type="transmembrane region" description="Helical" evidence="12">
    <location>
        <begin position="135"/>
        <end position="153"/>
    </location>
</feature>
<name>A0AAV2RK59_MEGNR</name>
<keyword evidence="7 12" id="KW-1133">Transmembrane helix</keyword>
<keyword evidence="8" id="KW-0406">Ion transport</keyword>
<comment type="subcellular location">
    <subcellularLocation>
        <location evidence="2">Cell membrane</location>
        <topology evidence="2">Multi-pass membrane protein</topology>
    </subcellularLocation>
</comment>
<dbReference type="PANTHER" id="PTHR23516">
    <property type="entry name" value="SAM (S-ADENOSYL METHIONINE) TRANSPORTER"/>
    <property type="match status" value="1"/>
</dbReference>